<dbReference type="EMBL" id="SJKD01000002">
    <property type="protein sequence ID" value="TCC51280.1"/>
    <property type="molecule type" value="Genomic_DNA"/>
</dbReference>
<gene>
    <name evidence="1" type="ORF">E0H75_14260</name>
</gene>
<evidence type="ECO:0000313" key="1">
    <source>
        <dbReference type="EMBL" id="TCC51280.1"/>
    </source>
</evidence>
<comment type="caution">
    <text evidence="1">The sequence shown here is derived from an EMBL/GenBank/DDBJ whole genome shotgun (WGS) entry which is preliminary data.</text>
</comment>
<evidence type="ECO:0000313" key="2">
    <source>
        <dbReference type="Proteomes" id="UP000293342"/>
    </source>
</evidence>
<dbReference type="RefSeq" id="WP_131513964.1">
    <property type="nucleotide sequence ID" value="NZ_SJKD01000002.1"/>
</dbReference>
<organism evidence="1 2">
    <name type="scientific">Kribbella capetownensis</name>
    <dbReference type="NCBI Taxonomy" id="1572659"/>
    <lineage>
        <taxon>Bacteria</taxon>
        <taxon>Bacillati</taxon>
        <taxon>Actinomycetota</taxon>
        <taxon>Actinomycetes</taxon>
        <taxon>Propionibacteriales</taxon>
        <taxon>Kribbellaceae</taxon>
        <taxon>Kribbella</taxon>
    </lineage>
</organism>
<protein>
    <submittedName>
        <fullName evidence="1">Uncharacterized protein</fullName>
    </submittedName>
</protein>
<keyword evidence="2" id="KW-1185">Reference proteome</keyword>
<proteinExistence type="predicted"/>
<sequence>MDEGVFTNLKDQAVGLDNFRASVAERLGCDPTSNPAVVRAAIDEALSETVQADEGTATIDTTGLAGLRADAERHRTARERTLVEAAIRDGRLRSFEREPWVAMLQDTPAAAAVLAGLPKGRVPVDGPRGYTGDLGAVGEGGLSDDLDRLFGNERR</sequence>
<reference evidence="1 2" key="1">
    <citation type="submission" date="2019-02" db="EMBL/GenBank/DDBJ databases">
        <title>Kribbella capetownensis sp. nov. and Kribbella speibonae sp. nov., isolated from soil.</title>
        <authorList>
            <person name="Curtis S.M."/>
            <person name="Norton I."/>
            <person name="Everest G.J."/>
            <person name="Meyers P.R."/>
        </authorList>
    </citation>
    <scope>NUCLEOTIDE SEQUENCE [LARGE SCALE GENOMIC DNA]</scope>
    <source>
        <strain evidence="1 2">YM53</strain>
    </source>
</reference>
<dbReference type="OrthoDB" id="9806592at2"/>
<dbReference type="AlphaFoldDB" id="A0A4R0JWY3"/>
<name>A0A4R0JWY3_9ACTN</name>
<accession>A0A4R0JWY3</accession>
<dbReference type="Proteomes" id="UP000293342">
    <property type="component" value="Unassembled WGS sequence"/>
</dbReference>